<dbReference type="RefSeq" id="WP_107952919.1">
    <property type="nucleotide sequence ID" value="NZ_QAYE01000002.1"/>
</dbReference>
<gene>
    <name evidence="2" type="ORF">C8J25_10295</name>
</gene>
<dbReference type="SUPFAM" id="SSF52540">
    <property type="entry name" value="P-loop containing nucleoside triphosphate hydrolases"/>
    <property type="match status" value="1"/>
</dbReference>
<feature type="domain" description="CobQ/CobB/MinD/ParA nucleotide binding" evidence="1">
    <location>
        <begin position="8"/>
        <end position="204"/>
    </location>
</feature>
<organism evidence="2 3">
    <name type="scientific">Sphingomonas faeni</name>
    <dbReference type="NCBI Taxonomy" id="185950"/>
    <lineage>
        <taxon>Bacteria</taxon>
        <taxon>Pseudomonadati</taxon>
        <taxon>Pseudomonadota</taxon>
        <taxon>Alphaproteobacteria</taxon>
        <taxon>Sphingomonadales</taxon>
        <taxon>Sphingomonadaceae</taxon>
        <taxon>Sphingomonas</taxon>
    </lineage>
</organism>
<proteinExistence type="predicted"/>
<dbReference type="Proteomes" id="UP000244013">
    <property type="component" value="Unassembled WGS sequence"/>
</dbReference>
<sequence>MPLILCHSPVGGVGTTFLTARLALGLAERGHDVSAIDFTHADALKLFFGMLPAQEIPAMTDATTEGIVVDGVELLSGYAAVQSGAFGRLIARSGASPFDSERIVIADVASADLALKTSLLPHAALHLCTLVPQPTSLAALAKVQPGTPTIDLEQTVFVLNQVDDTRKLSRHSQIFLRALFGDNLIATVRRDEAVNEALASFQPIARYAKQSVVLPDLAAMTIAIEARCGLVAATEPAE</sequence>
<comment type="caution">
    <text evidence="2">The sequence shown here is derived from an EMBL/GenBank/DDBJ whole genome shotgun (WGS) entry which is preliminary data.</text>
</comment>
<dbReference type="Gene3D" id="3.40.50.300">
    <property type="entry name" value="P-loop containing nucleotide triphosphate hydrolases"/>
    <property type="match status" value="1"/>
</dbReference>
<evidence type="ECO:0000313" key="3">
    <source>
        <dbReference type="Proteomes" id="UP000244013"/>
    </source>
</evidence>
<dbReference type="AlphaFoldDB" id="A0A2T5U920"/>
<dbReference type="OrthoDB" id="5288747at2"/>
<name>A0A2T5U920_9SPHN</name>
<evidence type="ECO:0000313" key="2">
    <source>
        <dbReference type="EMBL" id="PTW48006.1"/>
    </source>
</evidence>
<dbReference type="EMBL" id="QAYE01000002">
    <property type="protein sequence ID" value="PTW48006.1"/>
    <property type="molecule type" value="Genomic_DNA"/>
</dbReference>
<protein>
    <submittedName>
        <fullName evidence="2">Cellulose biosynthesis protein BcsQ</fullName>
    </submittedName>
</protein>
<evidence type="ECO:0000259" key="1">
    <source>
        <dbReference type="Pfam" id="PF01656"/>
    </source>
</evidence>
<dbReference type="Pfam" id="PF01656">
    <property type="entry name" value="CbiA"/>
    <property type="match status" value="1"/>
</dbReference>
<reference evidence="2 3" key="1">
    <citation type="submission" date="2018-04" db="EMBL/GenBank/DDBJ databases">
        <title>Genomic Encyclopedia of Type Strains, Phase III (KMG-III): the genomes of soil and plant-associated and newly described type strains.</title>
        <authorList>
            <person name="Whitman W."/>
        </authorList>
    </citation>
    <scope>NUCLEOTIDE SEQUENCE [LARGE SCALE GENOMIC DNA]</scope>
    <source>
        <strain evidence="2 3">MA-olki</strain>
    </source>
</reference>
<dbReference type="InterPro" id="IPR002586">
    <property type="entry name" value="CobQ/CobB/MinD/ParA_Nub-bd_dom"/>
</dbReference>
<dbReference type="InterPro" id="IPR027417">
    <property type="entry name" value="P-loop_NTPase"/>
</dbReference>
<accession>A0A2T5U920</accession>
<dbReference type="GeneID" id="91005132"/>